<dbReference type="EMBL" id="BQNB010020809">
    <property type="protein sequence ID" value="GJT99865.1"/>
    <property type="molecule type" value="Genomic_DNA"/>
</dbReference>
<proteinExistence type="predicted"/>
<protein>
    <submittedName>
        <fullName evidence="1">Uncharacterized protein</fullName>
    </submittedName>
</protein>
<accession>A0ABQ5IIJ7</accession>
<comment type="caution">
    <text evidence="1">The sequence shown here is derived from an EMBL/GenBank/DDBJ whole genome shotgun (WGS) entry which is preliminary data.</text>
</comment>
<reference evidence="1" key="2">
    <citation type="submission" date="2022-01" db="EMBL/GenBank/DDBJ databases">
        <authorList>
            <person name="Yamashiro T."/>
            <person name="Shiraishi A."/>
            <person name="Satake H."/>
            <person name="Nakayama K."/>
        </authorList>
    </citation>
    <scope>NUCLEOTIDE SEQUENCE</scope>
</reference>
<name>A0ABQ5IIJ7_9ASTR</name>
<evidence type="ECO:0000313" key="2">
    <source>
        <dbReference type="Proteomes" id="UP001151760"/>
    </source>
</evidence>
<gene>
    <name evidence="1" type="ORF">Tco_1110204</name>
</gene>
<sequence>MAKLSAYNSDVLSELPTSDTYQTYNVIDQSVQETQYSEQLLFINDSDIDITSDSNMISYEQYLREIEYLVVQDTPSPVQQDTMIMSVIEEMSVTPSNLSMQRNIEYPRAVSDFFCCQPDVQPISVDLFVHESDSELNGIRHSFCLVASTLQWIVRASTDYFSIIGSISSG</sequence>
<organism evidence="1 2">
    <name type="scientific">Tanacetum coccineum</name>
    <dbReference type="NCBI Taxonomy" id="301880"/>
    <lineage>
        <taxon>Eukaryota</taxon>
        <taxon>Viridiplantae</taxon>
        <taxon>Streptophyta</taxon>
        <taxon>Embryophyta</taxon>
        <taxon>Tracheophyta</taxon>
        <taxon>Spermatophyta</taxon>
        <taxon>Magnoliopsida</taxon>
        <taxon>eudicotyledons</taxon>
        <taxon>Gunneridae</taxon>
        <taxon>Pentapetalae</taxon>
        <taxon>asterids</taxon>
        <taxon>campanulids</taxon>
        <taxon>Asterales</taxon>
        <taxon>Asteraceae</taxon>
        <taxon>Asteroideae</taxon>
        <taxon>Anthemideae</taxon>
        <taxon>Anthemidinae</taxon>
        <taxon>Tanacetum</taxon>
    </lineage>
</organism>
<reference evidence="1" key="1">
    <citation type="journal article" date="2022" name="Int. J. Mol. Sci.">
        <title>Draft Genome of Tanacetum Coccineum: Genomic Comparison of Closely Related Tanacetum-Family Plants.</title>
        <authorList>
            <person name="Yamashiro T."/>
            <person name="Shiraishi A."/>
            <person name="Nakayama K."/>
            <person name="Satake H."/>
        </authorList>
    </citation>
    <scope>NUCLEOTIDE SEQUENCE</scope>
</reference>
<evidence type="ECO:0000313" key="1">
    <source>
        <dbReference type="EMBL" id="GJT99865.1"/>
    </source>
</evidence>
<dbReference type="Proteomes" id="UP001151760">
    <property type="component" value="Unassembled WGS sequence"/>
</dbReference>
<keyword evidence="2" id="KW-1185">Reference proteome</keyword>